<dbReference type="Gene3D" id="2.30.110.10">
    <property type="entry name" value="Electron Transport, Fmn-binding Protein, Chain A"/>
    <property type="match status" value="1"/>
</dbReference>
<gene>
    <name evidence="5" type="ORF">NEF87_003387</name>
</gene>
<keyword evidence="2" id="KW-0285">Flavoprotein</keyword>
<organism evidence="5 6">
    <name type="scientific">Candidatus Lokiarchaeum ossiferum</name>
    <dbReference type="NCBI Taxonomy" id="2951803"/>
    <lineage>
        <taxon>Archaea</taxon>
        <taxon>Promethearchaeati</taxon>
        <taxon>Promethearchaeota</taxon>
        <taxon>Promethearchaeia</taxon>
        <taxon>Promethearchaeales</taxon>
        <taxon>Promethearchaeaceae</taxon>
        <taxon>Candidatus Lokiarchaeum</taxon>
    </lineage>
</organism>
<dbReference type="EMBL" id="CP104013">
    <property type="protein sequence ID" value="UYP47102.1"/>
    <property type="molecule type" value="Genomic_DNA"/>
</dbReference>
<sequence length="184" mass="20696">MGKISLSLSQNPLILPTAVISVGDFDHANLITLAYAGKLCFKPSIIAIGIHPQRYSYHLIEELPEFVINLPRDDQMYAVDYCGTRSGRKLNKWEMLKLTKEPSSIVSVPRIKEFPFNIECKIIKKHSFGSHTSFFGEIVAIHADESLVEDGKLKHGDINQLAYIAGKYFQFPNNPVANQNFSLD</sequence>
<dbReference type="InterPro" id="IPR052174">
    <property type="entry name" value="Flavoredoxin"/>
</dbReference>
<protein>
    <recommendedName>
        <fullName evidence="4">Flavin reductase like domain-containing protein</fullName>
    </recommendedName>
</protein>
<evidence type="ECO:0000256" key="1">
    <source>
        <dbReference type="ARBA" id="ARBA00001917"/>
    </source>
</evidence>
<dbReference type="InterPro" id="IPR002563">
    <property type="entry name" value="Flavin_Rdtase-like_dom"/>
</dbReference>
<comment type="similarity">
    <text evidence="3">Belongs to the flavoredoxin family.</text>
</comment>
<comment type="cofactor">
    <cofactor evidence="1">
        <name>FMN</name>
        <dbReference type="ChEBI" id="CHEBI:58210"/>
    </cofactor>
</comment>
<dbReference type="PANTHER" id="PTHR43567">
    <property type="entry name" value="FLAVOREDOXIN-RELATED-RELATED"/>
    <property type="match status" value="1"/>
</dbReference>
<keyword evidence="6" id="KW-1185">Reference proteome</keyword>
<dbReference type="Proteomes" id="UP001208689">
    <property type="component" value="Chromosome"/>
</dbReference>
<reference evidence="5" key="1">
    <citation type="submission" date="2022-09" db="EMBL/GenBank/DDBJ databases">
        <title>Actin cytoskeleton and complex cell architecture in an #Asgard archaeon.</title>
        <authorList>
            <person name="Ponce Toledo R.I."/>
            <person name="Schleper C."/>
            <person name="Rodrigues Oliveira T."/>
            <person name="Wollweber F."/>
            <person name="Xu J."/>
            <person name="Rittmann S."/>
            <person name="Klingl A."/>
            <person name="Pilhofer M."/>
        </authorList>
    </citation>
    <scope>NUCLEOTIDE SEQUENCE</scope>
    <source>
        <strain evidence="5">B-35</strain>
    </source>
</reference>
<feature type="domain" description="Flavin reductase like" evidence="4">
    <location>
        <begin position="13"/>
        <end position="155"/>
    </location>
</feature>
<evidence type="ECO:0000259" key="4">
    <source>
        <dbReference type="SMART" id="SM00903"/>
    </source>
</evidence>
<evidence type="ECO:0000256" key="2">
    <source>
        <dbReference type="ARBA" id="ARBA00022630"/>
    </source>
</evidence>
<evidence type="ECO:0000256" key="3">
    <source>
        <dbReference type="ARBA" id="ARBA00038054"/>
    </source>
</evidence>
<dbReference type="Pfam" id="PF01613">
    <property type="entry name" value="Flavin_Reduct"/>
    <property type="match status" value="1"/>
</dbReference>
<proteinExistence type="inferred from homology"/>
<name>A0ABY6HU94_9ARCH</name>
<dbReference type="SUPFAM" id="SSF50475">
    <property type="entry name" value="FMN-binding split barrel"/>
    <property type="match status" value="1"/>
</dbReference>
<dbReference type="PANTHER" id="PTHR43567:SF1">
    <property type="entry name" value="FLAVOREDOXIN"/>
    <property type="match status" value="1"/>
</dbReference>
<evidence type="ECO:0000313" key="5">
    <source>
        <dbReference type="EMBL" id="UYP47102.1"/>
    </source>
</evidence>
<dbReference type="SMART" id="SM00903">
    <property type="entry name" value="Flavin_Reduct"/>
    <property type="match status" value="1"/>
</dbReference>
<dbReference type="InterPro" id="IPR012349">
    <property type="entry name" value="Split_barrel_FMN-bd"/>
</dbReference>
<accession>A0ABY6HU94</accession>
<evidence type="ECO:0000313" key="6">
    <source>
        <dbReference type="Proteomes" id="UP001208689"/>
    </source>
</evidence>